<organism evidence="2 3">
    <name type="scientific">Seminavis robusta</name>
    <dbReference type="NCBI Taxonomy" id="568900"/>
    <lineage>
        <taxon>Eukaryota</taxon>
        <taxon>Sar</taxon>
        <taxon>Stramenopiles</taxon>
        <taxon>Ochrophyta</taxon>
        <taxon>Bacillariophyta</taxon>
        <taxon>Bacillariophyceae</taxon>
        <taxon>Bacillariophycidae</taxon>
        <taxon>Naviculales</taxon>
        <taxon>Naviculaceae</taxon>
        <taxon>Seminavis</taxon>
    </lineage>
</organism>
<evidence type="ECO:0000313" key="2">
    <source>
        <dbReference type="EMBL" id="CAB9517993.1"/>
    </source>
</evidence>
<comment type="caution">
    <text evidence="2">The sequence shown here is derived from an EMBL/GenBank/DDBJ whole genome shotgun (WGS) entry which is preliminary data.</text>
</comment>
<feature type="region of interest" description="Disordered" evidence="1">
    <location>
        <begin position="53"/>
        <end position="76"/>
    </location>
</feature>
<accession>A0A9N8HPF2</accession>
<dbReference type="AlphaFoldDB" id="A0A9N8HPF2"/>
<dbReference type="Proteomes" id="UP001153069">
    <property type="component" value="Unassembled WGS sequence"/>
</dbReference>
<keyword evidence="3" id="KW-1185">Reference proteome</keyword>
<gene>
    <name evidence="2" type="ORF">SEMRO_898_G217580.1</name>
</gene>
<feature type="compositionally biased region" description="Basic and acidic residues" evidence="1">
    <location>
        <begin position="7"/>
        <end position="19"/>
    </location>
</feature>
<evidence type="ECO:0000256" key="1">
    <source>
        <dbReference type="SAM" id="MobiDB-lite"/>
    </source>
</evidence>
<reference evidence="2" key="1">
    <citation type="submission" date="2020-06" db="EMBL/GenBank/DDBJ databases">
        <authorList>
            <consortium name="Plant Systems Biology data submission"/>
        </authorList>
    </citation>
    <scope>NUCLEOTIDE SEQUENCE</scope>
    <source>
        <strain evidence="2">D6</strain>
    </source>
</reference>
<feature type="region of interest" description="Disordered" evidence="1">
    <location>
        <begin position="1"/>
        <end position="24"/>
    </location>
</feature>
<dbReference type="EMBL" id="CAICTM010000896">
    <property type="protein sequence ID" value="CAB9517993.1"/>
    <property type="molecule type" value="Genomic_DNA"/>
</dbReference>
<evidence type="ECO:0000313" key="3">
    <source>
        <dbReference type="Proteomes" id="UP001153069"/>
    </source>
</evidence>
<name>A0A9N8HPF2_9STRA</name>
<sequence length="109" mass="11803">MASDNSSKSESDDKRDDQNSQHQQWLQICQQYNLQTAEANRQDAVAARQRADAVDAWSMGSRSSSEDEAGDTTGDNAVEVTVDETGEVTVDVTGEVTGEEPGNDPEQPI</sequence>
<proteinExistence type="predicted"/>
<protein>
    <submittedName>
        <fullName evidence="2">Uncharacterized protein</fullName>
    </submittedName>
</protein>